<evidence type="ECO:0000256" key="3">
    <source>
        <dbReference type="ARBA" id="ARBA00022676"/>
    </source>
</evidence>
<feature type="transmembrane region" description="Helical" evidence="8">
    <location>
        <begin position="290"/>
        <end position="307"/>
    </location>
</feature>
<evidence type="ECO:0000256" key="2">
    <source>
        <dbReference type="ARBA" id="ARBA00022475"/>
    </source>
</evidence>
<feature type="transmembrane region" description="Helical" evidence="8">
    <location>
        <begin position="341"/>
        <end position="365"/>
    </location>
</feature>
<dbReference type="EMBL" id="BAABKE010000002">
    <property type="protein sequence ID" value="GAA5096723.1"/>
    <property type="molecule type" value="Genomic_DNA"/>
</dbReference>
<dbReference type="PANTHER" id="PTHR33908">
    <property type="entry name" value="MANNOSYLTRANSFERASE YKCB-RELATED"/>
    <property type="match status" value="1"/>
</dbReference>
<feature type="transmembrane region" description="Helical" evidence="8">
    <location>
        <begin position="313"/>
        <end position="332"/>
    </location>
</feature>
<protein>
    <recommendedName>
        <fullName evidence="11">Glycosyltransferase RgtA/B/C/D-like domain-containing protein</fullName>
    </recommendedName>
</protein>
<evidence type="ECO:0000256" key="6">
    <source>
        <dbReference type="ARBA" id="ARBA00022989"/>
    </source>
</evidence>
<proteinExistence type="predicted"/>
<feature type="transmembrane region" description="Helical" evidence="8">
    <location>
        <begin position="255"/>
        <end position="278"/>
    </location>
</feature>
<keyword evidence="4" id="KW-0808">Transferase</keyword>
<dbReference type="InterPro" id="IPR050297">
    <property type="entry name" value="LipidA_mod_glycosyltrf_83"/>
</dbReference>
<keyword evidence="5 8" id="KW-0812">Transmembrane</keyword>
<feature type="transmembrane region" description="Helical" evidence="8">
    <location>
        <begin position="401"/>
        <end position="420"/>
    </location>
</feature>
<feature type="transmembrane region" description="Helical" evidence="8">
    <location>
        <begin position="86"/>
        <end position="107"/>
    </location>
</feature>
<comment type="subcellular location">
    <subcellularLocation>
        <location evidence="1">Cell membrane</location>
        <topology evidence="1">Multi-pass membrane protein</topology>
    </subcellularLocation>
</comment>
<dbReference type="PANTHER" id="PTHR33908:SF11">
    <property type="entry name" value="MEMBRANE PROTEIN"/>
    <property type="match status" value="1"/>
</dbReference>
<sequence>MLSAPKTTRKQAFNWIGIWLALVITAWFCRPLLPYHELGTAGITWEMWVSNSFWLPTLNGELVDDAYPLVHWLEIFVWKIFGVSEFSIRFLAAIFSIGTLFLTALAAKQLWPELPKVRAHAPLILIGSLMWAVFATAHIEQVYVAFFLLLYINLLIRAWKYNAYWWFAVSWSLLLGFWVTGISFLIYALPILLTFPIWIKKYWHMYIYAFISLLVAFLVFWSWGYWVKGQYHEMSLSLTAIMGLPRLISQINDPIPFGMTFLSLIIVLFPWVFWLPLYKNFAYVDKREPAFKFCAAWLVSSLIVVLVTMKTSIVPLIPIYPAFCLLIARIYFPITNRPRDVVLVSIVIALLGLLLIVLSFVYLWFDNNNAVEWLSTISPFWGIGLLVFSGMLLVFAKETRLITLALMSVALTLAFNFGVIRNARDFYDVLPASERINWYQNKGYVVANNGRYMGQYHFLGRLEDPLIIINDEIDFTRFKTLYPSGRIVVYLDSMTPQTNKIAEYYQPFRNRYLAIFAVSDLENIGSVTQKARK</sequence>
<keyword evidence="10" id="KW-1185">Reference proteome</keyword>
<dbReference type="Proteomes" id="UP001500631">
    <property type="component" value="Unassembled WGS sequence"/>
</dbReference>
<feature type="transmembrane region" description="Helical" evidence="8">
    <location>
        <begin position="119"/>
        <end position="152"/>
    </location>
</feature>
<evidence type="ECO:0000256" key="7">
    <source>
        <dbReference type="ARBA" id="ARBA00023136"/>
    </source>
</evidence>
<evidence type="ECO:0000256" key="8">
    <source>
        <dbReference type="SAM" id="Phobius"/>
    </source>
</evidence>
<evidence type="ECO:0000313" key="10">
    <source>
        <dbReference type="Proteomes" id="UP001500631"/>
    </source>
</evidence>
<evidence type="ECO:0008006" key="11">
    <source>
        <dbReference type="Google" id="ProtNLM"/>
    </source>
</evidence>
<reference evidence="10" key="1">
    <citation type="journal article" date="2019" name="Int. J. Syst. Evol. Microbiol.">
        <title>The Global Catalogue of Microorganisms (GCM) 10K type strain sequencing project: providing services to taxonomists for standard genome sequencing and annotation.</title>
        <authorList>
            <consortium name="The Broad Institute Genomics Platform"/>
            <consortium name="The Broad Institute Genome Sequencing Center for Infectious Disease"/>
            <person name="Wu L."/>
            <person name="Ma J."/>
        </authorList>
    </citation>
    <scope>NUCLEOTIDE SEQUENCE [LARGE SCALE GENOMIC DNA]</scope>
    <source>
        <strain evidence="10">JCM 18424</strain>
    </source>
</reference>
<organism evidence="9 10">
    <name type="scientific">Wohlfahrtiimonas larvae</name>
    <dbReference type="NCBI Taxonomy" id="1157986"/>
    <lineage>
        <taxon>Bacteria</taxon>
        <taxon>Pseudomonadati</taxon>
        <taxon>Pseudomonadota</taxon>
        <taxon>Gammaproteobacteria</taxon>
        <taxon>Cardiobacteriales</taxon>
        <taxon>Ignatzschineriaceae</taxon>
        <taxon>Wohlfahrtiimonas</taxon>
    </lineage>
</organism>
<gene>
    <name evidence="9" type="ORF">GCM10023338_07460</name>
</gene>
<accession>A0ABP9MN78</accession>
<evidence type="ECO:0000256" key="1">
    <source>
        <dbReference type="ARBA" id="ARBA00004651"/>
    </source>
</evidence>
<keyword evidence="6 8" id="KW-1133">Transmembrane helix</keyword>
<feature type="transmembrane region" description="Helical" evidence="8">
    <location>
        <begin position="164"/>
        <end position="193"/>
    </location>
</feature>
<dbReference type="RefSeq" id="WP_077924855.1">
    <property type="nucleotide sequence ID" value="NZ_BAABKE010000002.1"/>
</dbReference>
<keyword evidence="7 8" id="KW-0472">Membrane</keyword>
<evidence type="ECO:0000256" key="5">
    <source>
        <dbReference type="ARBA" id="ARBA00022692"/>
    </source>
</evidence>
<keyword evidence="2" id="KW-1003">Cell membrane</keyword>
<feature type="transmembrane region" description="Helical" evidence="8">
    <location>
        <begin position="12"/>
        <end position="33"/>
    </location>
</feature>
<feature type="transmembrane region" description="Helical" evidence="8">
    <location>
        <begin position="377"/>
        <end position="396"/>
    </location>
</feature>
<evidence type="ECO:0000313" key="9">
    <source>
        <dbReference type="EMBL" id="GAA5096723.1"/>
    </source>
</evidence>
<name>A0ABP9MN78_9GAMM</name>
<evidence type="ECO:0000256" key="4">
    <source>
        <dbReference type="ARBA" id="ARBA00022679"/>
    </source>
</evidence>
<keyword evidence="3" id="KW-0328">Glycosyltransferase</keyword>
<comment type="caution">
    <text evidence="9">The sequence shown here is derived from an EMBL/GenBank/DDBJ whole genome shotgun (WGS) entry which is preliminary data.</text>
</comment>
<feature type="transmembrane region" description="Helical" evidence="8">
    <location>
        <begin position="205"/>
        <end position="226"/>
    </location>
</feature>